<proteinExistence type="predicted"/>
<dbReference type="OrthoDB" id="2571873at2759"/>
<evidence type="ECO:0000313" key="2">
    <source>
        <dbReference type="Proteomes" id="UP000289152"/>
    </source>
</evidence>
<evidence type="ECO:0000313" key="1">
    <source>
        <dbReference type="EMBL" id="RXK35993.1"/>
    </source>
</evidence>
<comment type="caution">
    <text evidence="1">The sequence shown here is derived from an EMBL/GenBank/DDBJ whole genome shotgun (WGS) entry which is preliminary data.</text>
</comment>
<dbReference type="InParanoid" id="A0A4Q1BG64"/>
<name>A0A4Q1BG64_TREME</name>
<gene>
    <name evidence="1" type="ORF">M231_06762</name>
</gene>
<organism evidence="1 2">
    <name type="scientific">Tremella mesenterica</name>
    <name type="common">Jelly fungus</name>
    <dbReference type="NCBI Taxonomy" id="5217"/>
    <lineage>
        <taxon>Eukaryota</taxon>
        <taxon>Fungi</taxon>
        <taxon>Dikarya</taxon>
        <taxon>Basidiomycota</taxon>
        <taxon>Agaricomycotina</taxon>
        <taxon>Tremellomycetes</taxon>
        <taxon>Tremellales</taxon>
        <taxon>Tremellaceae</taxon>
        <taxon>Tremella</taxon>
    </lineage>
</organism>
<reference evidence="1 2" key="1">
    <citation type="submission" date="2016-06" db="EMBL/GenBank/DDBJ databases">
        <title>Evolution of pathogenesis and genome organization in the Tremellales.</title>
        <authorList>
            <person name="Cuomo C."/>
            <person name="Litvintseva A."/>
            <person name="Heitman J."/>
            <person name="Chen Y."/>
            <person name="Sun S."/>
            <person name="Springer D."/>
            <person name="Dromer F."/>
            <person name="Young S."/>
            <person name="Zeng Q."/>
            <person name="Chapman S."/>
            <person name="Gujja S."/>
            <person name="Saif S."/>
            <person name="Birren B."/>
        </authorList>
    </citation>
    <scope>NUCLEOTIDE SEQUENCE [LARGE SCALE GENOMIC DNA]</scope>
    <source>
        <strain evidence="1 2">ATCC 28783</strain>
    </source>
</reference>
<protein>
    <submittedName>
        <fullName evidence="1">Uncharacterized protein</fullName>
    </submittedName>
</protein>
<dbReference type="AlphaFoldDB" id="A0A4Q1BG64"/>
<sequence>MAIFMRPNHPAIHTTHLGLSPHFSPLSPTSPLSPLSFYPNILSPSGELKGLGGLGNFDGPGLTPVSPISPLSPISGENSPISGKDAKNNSVKNVTLKRTNIKPTAVLEEPKVSYAMLRAHHATACKYVIAKLRWEQTHNEYIPGEDAWHNHNRMIHKLEEELHNCEQAMSLDIFPNVHIPVSFPKLHGPPTKEEHEKKIEEEKAKIKERDAKLDEQFPFLKKLFIGPRTKEQAKKDKYLREQLAEGDFEDLSALLPSENLKLLAEMGNKKPVKRSFEGLRMERERKNVLENLKKEGMNCYTT</sequence>
<dbReference type="VEuPathDB" id="FungiDB:TREMEDRAFT_65697"/>
<dbReference type="EMBL" id="SDIL01000113">
    <property type="protein sequence ID" value="RXK35993.1"/>
    <property type="molecule type" value="Genomic_DNA"/>
</dbReference>
<accession>A0A4Q1BG64</accession>
<dbReference type="Proteomes" id="UP000289152">
    <property type="component" value="Unassembled WGS sequence"/>
</dbReference>
<keyword evidence="2" id="KW-1185">Reference proteome</keyword>